<accession>A0A6B0RAS8</accession>
<evidence type="ECO:0000313" key="1">
    <source>
        <dbReference type="EMBL" id="MXQ87000.1"/>
    </source>
</evidence>
<sequence>MWASGSGQWNTAARNTTEVSLCISGPSGYKPPHNGNPEVVGDLNYFLSLILLTRLHYEETAVAFLFASSKGNTPQRLPPTTAVMPVGNKYQGFASAVSVERCYDIRLATDEETLSEEYKTKLQLIQNIQS</sequence>
<dbReference type="Proteomes" id="UP000322234">
    <property type="component" value="Unassembled WGS sequence"/>
</dbReference>
<gene>
    <name evidence="1" type="ORF">E5288_WYG007487</name>
</gene>
<reference evidence="1" key="1">
    <citation type="submission" date="2019-10" db="EMBL/GenBank/DDBJ databases">
        <title>The sequence and de novo assembly of the wild yak genome.</title>
        <authorList>
            <person name="Liu Y."/>
        </authorList>
    </citation>
    <scope>NUCLEOTIDE SEQUENCE [LARGE SCALE GENOMIC DNA]</scope>
    <source>
        <strain evidence="1">WY2019</strain>
    </source>
</reference>
<dbReference type="EMBL" id="VBQZ03000036">
    <property type="protein sequence ID" value="MXQ87000.1"/>
    <property type="molecule type" value="Genomic_DNA"/>
</dbReference>
<dbReference type="AlphaFoldDB" id="A0A6B0RAS8"/>
<organism evidence="1 2">
    <name type="scientific">Bos mutus</name>
    <name type="common">wild yak</name>
    <dbReference type="NCBI Taxonomy" id="72004"/>
    <lineage>
        <taxon>Eukaryota</taxon>
        <taxon>Metazoa</taxon>
        <taxon>Chordata</taxon>
        <taxon>Craniata</taxon>
        <taxon>Vertebrata</taxon>
        <taxon>Euteleostomi</taxon>
        <taxon>Mammalia</taxon>
        <taxon>Eutheria</taxon>
        <taxon>Laurasiatheria</taxon>
        <taxon>Artiodactyla</taxon>
        <taxon>Ruminantia</taxon>
        <taxon>Pecora</taxon>
        <taxon>Bovidae</taxon>
        <taxon>Bovinae</taxon>
        <taxon>Bos</taxon>
    </lineage>
</organism>
<proteinExistence type="predicted"/>
<name>A0A6B0RAS8_9CETA</name>
<evidence type="ECO:0000313" key="2">
    <source>
        <dbReference type="Proteomes" id="UP000322234"/>
    </source>
</evidence>
<protein>
    <submittedName>
        <fullName evidence="1">Uncharacterized protein</fullName>
    </submittedName>
</protein>
<keyword evidence="2" id="KW-1185">Reference proteome</keyword>
<comment type="caution">
    <text evidence="1">The sequence shown here is derived from an EMBL/GenBank/DDBJ whole genome shotgun (WGS) entry which is preliminary data.</text>
</comment>